<organism evidence="1 2">
    <name type="scientific">Avena sativa</name>
    <name type="common">Oat</name>
    <dbReference type="NCBI Taxonomy" id="4498"/>
    <lineage>
        <taxon>Eukaryota</taxon>
        <taxon>Viridiplantae</taxon>
        <taxon>Streptophyta</taxon>
        <taxon>Embryophyta</taxon>
        <taxon>Tracheophyta</taxon>
        <taxon>Spermatophyta</taxon>
        <taxon>Magnoliopsida</taxon>
        <taxon>Liliopsida</taxon>
        <taxon>Poales</taxon>
        <taxon>Poaceae</taxon>
        <taxon>BOP clade</taxon>
        <taxon>Pooideae</taxon>
        <taxon>Poodae</taxon>
        <taxon>Poeae</taxon>
        <taxon>Poeae Chloroplast Group 1 (Aveneae type)</taxon>
        <taxon>Aveninae</taxon>
        <taxon>Avena</taxon>
    </lineage>
</organism>
<reference evidence="1" key="2">
    <citation type="submission" date="2025-09" db="UniProtKB">
        <authorList>
            <consortium name="EnsemblPlants"/>
        </authorList>
    </citation>
    <scope>IDENTIFICATION</scope>
</reference>
<evidence type="ECO:0000313" key="1">
    <source>
        <dbReference type="EnsemblPlants" id="AVESA.00010b.r2.6AG1075510.1.CDS.1"/>
    </source>
</evidence>
<accession>A0ACD5Z256</accession>
<keyword evidence="2" id="KW-1185">Reference proteome</keyword>
<dbReference type="EnsemblPlants" id="AVESA.00010b.r2.6AG1075510.1">
    <property type="protein sequence ID" value="AVESA.00010b.r2.6AG1075510.1.CDS.1"/>
    <property type="gene ID" value="AVESA.00010b.r2.6AG1075510"/>
</dbReference>
<evidence type="ECO:0000313" key="2">
    <source>
        <dbReference type="Proteomes" id="UP001732700"/>
    </source>
</evidence>
<protein>
    <submittedName>
        <fullName evidence="1">Uncharacterized protein</fullName>
    </submittedName>
</protein>
<proteinExistence type="predicted"/>
<reference evidence="1" key="1">
    <citation type="submission" date="2021-05" db="EMBL/GenBank/DDBJ databases">
        <authorList>
            <person name="Scholz U."/>
            <person name="Mascher M."/>
            <person name="Fiebig A."/>
        </authorList>
    </citation>
    <scope>NUCLEOTIDE SEQUENCE [LARGE SCALE GENOMIC DNA]</scope>
</reference>
<sequence length="240" mass="26500">MPQNAGLQQIALQLIESIRDTVHRACGPTVSCTDITNLATRLALMHFGGRGYQVPLGRFDSRGPATEEQVGILPGPDDSVESIAQTFYQRGNFDLLDVVALSGAHTIGRASCDSFKNRKGENAEFVGKLRRNCSSPLPMPQDLDIQTPHTFDNKYYENLLEHKGVLNSDMALVHHSDTIKMVREFARNEDWFLTKFSEAMQKMAHLEGEGHPTLGEIRHNCFKINGNNGDTAAQGFAVSA</sequence>
<dbReference type="Proteomes" id="UP001732700">
    <property type="component" value="Chromosome 6A"/>
</dbReference>
<name>A0ACD5Z256_AVESA</name>